<sequence length="116" mass="12716">MHGAIRRFKEMGSSSVNLAPAEDGECAAAGSTVINRRRRNSSTGHGGRPSVGYRLGRRKALFEKRRRVSDYALIMAIFGIAVMVAETEFSAAGIYGKIQMVFCADVGPYYDIIKPR</sequence>
<keyword evidence="2" id="KW-0812">Transmembrane</keyword>
<reference evidence="3" key="1">
    <citation type="submission" date="2020-08" db="EMBL/GenBank/DDBJ databases">
        <title>Multicomponent nature underlies the extraordinary mechanical properties of spider dragline silk.</title>
        <authorList>
            <person name="Kono N."/>
            <person name="Nakamura H."/>
            <person name="Mori M."/>
            <person name="Yoshida Y."/>
            <person name="Ohtoshi R."/>
            <person name="Malay A.D."/>
            <person name="Moran D.A.P."/>
            <person name="Tomita M."/>
            <person name="Numata K."/>
            <person name="Arakawa K."/>
        </authorList>
    </citation>
    <scope>NUCLEOTIDE SEQUENCE</scope>
</reference>
<evidence type="ECO:0000256" key="2">
    <source>
        <dbReference type="SAM" id="Phobius"/>
    </source>
</evidence>
<accession>A0A8X6PTV0</accession>
<dbReference type="Pfam" id="PF03530">
    <property type="entry name" value="SK_channel"/>
    <property type="match status" value="1"/>
</dbReference>
<feature type="region of interest" description="Disordered" evidence="1">
    <location>
        <begin position="30"/>
        <end position="51"/>
    </location>
</feature>
<dbReference type="AlphaFoldDB" id="A0A8X6PTV0"/>
<dbReference type="GO" id="GO:0016286">
    <property type="term" value="F:small conductance calcium-activated potassium channel activity"/>
    <property type="evidence" value="ECO:0007669"/>
    <property type="project" value="InterPro"/>
</dbReference>
<organism evidence="3 4">
    <name type="scientific">Nephila pilipes</name>
    <name type="common">Giant wood spider</name>
    <name type="synonym">Nephila maculata</name>
    <dbReference type="NCBI Taxonomy" id="299642"/>
    <lineage>
        <taxon>Eukaryota</taxon>
        <taxon>Metazoa</taxon>
        <taxon>Ecdysozoa</taxon>
        <taxon>Arthropoda</taxon>
        <taxon>Chelicerata</taxon>
        <taxon>Arachnida</taxon>
        <taxon>Araneae</taxon>
        <taxon>Araneomorphae</taxon>
        <taxon>Entelegynae</taxon>
        <taxon>Araneoidea</taxon>
        <taxon>Nephilidae</taxon>
        <taxon>Nephila</taxon>
    </lineage>
</organism>
<keyword evidence="4" id="KW-1185">Reference proteome</keyword>
<feature type="transmembrane region" description="Helical" evidence="2">
    <location>
        <begin position="68"/>
        <end position="85"/>
    </location>
</feature>
<keyword evidence="3" id="KW-0407">Ion channel</keyword>
<protein>
    <submittedName>
        <fullName evidence="3">Small conductance calcium-activated potassium channel protein</fullName>
    </submittedName>
</protein>
<dbReference type="EMBL" id="BMAW01072615">
    <property type="protein sequence ID" value="GFT83812.1"/>
    <property type="molecule type" value="Genomic_DNA"/>
</dbReference>
<gene>
    <name evidence="3" type="primary">X975_03943</name>
    <name evidence="3" type="ORF">NPIL_598981</name>
</gene>
<keyword evidence="2" id="KW-0472">Membrane</keyword>
<name>A0A8X6PTV0_NEPPI</name>
<keyword evidence="3" id="KW-0813">Transport</keyword>
<comment type="caution">
    <text evidence="3">The sequence shown here is derived from an EMBL/GenBank/DDBJ whole genome shotgun (WGS) entry which is preliminary data.</text>
</comment>
<dbReference type="GO" id="GO:0016020">
    <property type="term" value="C:membrane"/>
    <property type="evidence" value="ECO:0007669"/>
    <property type="project" value="InterPro"/>
</dbReference>
<dbReference type="Proteomes" id="UP000887013">
    <property type="component" value="Unassembled WGS sequence"/>
</dbReference>
<dbReference type="InterPro" id="IPR015449">
    <property type="entry name" value="K_chnl_Ca-activ_SK"/>
</dbReference>
<evidence type="ECO:0000313" key="3">
    <source>
        <dbReference type="EMBL" id="GFT83812.1"/>
    </source>
</evidence>
<dbReference type="OrthoDB" id="73653at2759"/>
<evidence type="ECO:0000256" key="1">
    <source>
        <dbReference type="SAM" id="MobiDB-lite"/>
    </source>
</evidence>
<proteinExistence type="predicted"/>
<dbReference type="PANTHER" id="PTHR10153">
    <property type="entry name" value="SMALL CONDUCTANCE CALCIUM-ACTIVATED POTASSIUM CHANNEL"/>
    <property type="match status" value="1"/>
</dbReference>
<evidence type="ECO:0000313" key="4">
    <source>
        <dbReference type="Proteomes" id="UP000887013"/>
    </source>
</evidence>
<keyword evidence="2" id="KW-1133">Transmembrane helix</keyword>
<keyword evidence="3" id="KW-0406">Ion transport</keyword>